<dbReference type="Proteomes" id="UP001245683">
    <property type="component" value="Unassembled WGS sequence"/>
</dbReference>
<organism evidence="2 3">
    <name type="scientific">Thermococcus waiotapuensis</name>
    <dbReference type="NCBI Taxonomy" id="90909"/>
    <lineage>
        <taxon>Archaea</taxon>
        <taxon>Methanobacteriati</taxon>
        <taxon>Methanobacteriota</taxon>
        <taxon>Thermococci</taxon>
        <taxon>Thermococcales</taxon>
        <taxon>Thermococcaceae</taxon>
        <taxon>Thermococcus</taxon>
    </lineage>
</organism>
<gene>
    <name evidence="2" type="ORF">RBI02_04985</name>
</gene>
<dbReference type="PANTHER" id="PTHR42912">
    <property type="entry name" value="METHYLTRANSFERASE"/>
    <property type="match status" value="1"/>
</dbReference>
<dbReference type="EMBL" id="JAVDZE010000002">
    <property type="protein sequence ID" value="MDV3103901.1"/>
    <property type="molecule type" value="Genomic_DNA"/>
</dbReference>
<dbReference type="PANTHER" id="PTHR42912:SF96">
    <property type="entry name" value="METHYLTRANSFERASE DOMAIN-CONTAINING PROTEIN"/>
    <property type="match status" value="1"/>
</dbReference>
<feature type="domain" description="Methyltransferase type 11" evidence="1">
    <location>
        <begin position="39"/>
        <end position="130"/>
    </location>
</feature>
<dbReference type="InterPro" id="IPR013216">
    <property type="entry name" value="Methyltransf_11"/>
</dbReference>
<dbReference type="CDD" id="cd02440">
    <property type="entry name" value="AdoMet_MTases"/>
    <property type="match status" value="1"/>
</dbReference>
<dbReference type="GO" id="GO:0008757">
    <property type="term" value="F:S-adenosylmethionine-dependent methyltransferase activity"/>
    <property type="evidence" value="ECO:0007669"/>
    <property type="project" value="InterPro"/>
</dbReference>
<keyword evidence="3" id="KW-1185">Reference proteome</keyword>
<protein>
    <submittedName>
        <fullName evidence="2">Methyltransferase domain-containing protein</fullName>
    </submittedName>
</protein>
<reference evidence="2 3" key="1">
    <citation type="submission" date="2023-08" db="EMBL/GenBank/DDBJ databases">
        <title>Draft genome sequence of Thermococcus waiotapuensis WT1T, a thermophilic sulphur-dependent archaeon from order Thermococcales.</title>
        <authorList>
            <person name="Manners S.H."/>
            <person name="Carere C.R."/>
            <person name="Dhami M.K."/>
            <person name="Dobson R.C.J."/>
            <person name="Stott M.B."/>
        </authorList>
    </citation>
    <scope>NUCLEOTIDE SEQUENCE [LARGE SCALE GENOMIC DNA]</scope>
    <source>
        <strain evidence="2 3">WT1</strain>
    </source>
</reference>
<dbReference type="GO" id="GO:0032259">
    <property type="term" value="P:methylation"/>
    <property type="evidence" value="ECO:0007669"/>
    <property type="project" value="UniProtKB-KW"/>
</dbReference>
<dbReference type="Gene3D" id="3.40.50.150">
    <property type="entry name" value="Vaccinia Virus protein VP39"/>
    <property type="match status" value="1"/>
</dbReference>
<dbReference type="RefSeq" id="WP_315341422.1">
    <property type="nucleotide sequence ID" value="NZ_JAVDZE010000002.1"/>
</dbReference>
<dbReference type="InterPro" id="IPR029063">
    <property type="entry name" value="SAM-dependent_MTases_sf"/>
</dbReference>
<proteinExistence type="predicted"/>
<dbReference type="InterPro" id="IPR050508">
    <property type="entry name" value="Methyltransf_Superfamily"/>
</dbReference>
<name>A0AAE4NV53_9EURY</name>
<dbReference type="AlphaFoldDB" id="A0AAE4NV53"/>
<accession>A0AAE4NV53</accession>
<keyword evidence="2" id="KW-0489">Methyltransferase</keyword>
<comment type="caution">
    <text evidence="2">The sequence shown here is derived from an EMBL/GenBank/DDBJ whole genome shotgun (WGS) entry which is preliminary data.</text>
</comment>
<evidence type="ECO:0000259" key="1">
    <source>
        <dbReference type="Pfam" id="PF08241"/>
    </source>
</evidence>
<dbReference type="SUPFAM" id="SSF53335">
    <property type="entry name" value="S-adenosyl-L-methionine-dependent methyltransferases"/>
    <property type="match status" value="1"/>
</dbReference>
<evidence type="ECO:0000313" key="2">
    <source>
        <dbReference type="EMBL" id="MDV3103901.1"/>
    </source>
</evidence>
<dbReference type="Pfam" id="PF08241">
    <property type="entry name" value="Methyltransf_11"/>
    <property type="match status" value="1"/>
</dbReference>
<keyword evidence="2" id="KW-0808">Transferase</keyword>
<evidence type="ECO:0000313" key="3">
    <source>
        <dbReference type="Proteomes" id="UP001245683"/>
    </source>
</evidence>
<sequence length="200" mass="22004">MGYDPVSYVYEPINTILEVPTGIRKARRELVSLAEGKVLELGVGTGLNLPFYRQGVEVTGVDISEKMLEKARKKRSKAAVKLVKSDARLLPFPDESFDTAVSTFFLCVVPEKEKVLSEVRRVLKPNGVLLSMECSLPRNPIFRALLSGLSTLTSKITGTDFRTDVTGLLKDNGFRVLEEKSLVNGAVKVVVARLPPKLSL</sequence>